<evidence type="ECO:0000313" key="3">
    <source>
        <dbReference type="EMBL" id="SEA49401.1"/>
    </source>
</evidence>
<sequence>MKPNFTYKKSKISFLLQAFFMFASNTYNQTFFFGMISNGRKLFFSDKYFPRLNLLNYFTENFNFLENKNLKSIRVFNSYFYILFFSILSMSVSGQVTRACWNEPGSSGEFTLNKIYLASDLAGTPLSSSACSSVSSVNVYLAASITNGTGSVRQGVFLAGTIKSDSDPTGTVYSKCFDIPLTSGSPTIVVDPTPYLWNCGDALTMSSTFIGWGSGSGTVCAADCKTSSLTGPKCRNYPDFKIDTPLVAKFTSNSSCPGGSQFGNINLTSTSTGGNGIYSYKWYQSTDGINFTQFATTQSATFSPGNNNAYYIKLTVTDSSTSVNTNSKTISNIYAGICCTTPVISEKQTSICSGQTFTISPAAGGSEIVPLGTTYSWPAPSISGITGTASGSNATNISSGILTNSTNNPIIVTYIVTPKSGACTGSPFNIKVTVKPKPILEVTNASVCNGTAATITATGTATGGTYLWSTGATTASITVSPSTTTEYTVIYTLNGCPSAQGKGTVTVKPIPAAPTVTVVNNCDGTSTLSTTAAGTLLWSTGATTSSIIVQNAGTYTLTTTNESGCTATATATINAAPTQITFTATPTQIKCNGGRGSVTLASSGGTGTLTYSGDATANLTAGTYNYTVTDANGCTATATATINAAPTQITFTATPTQIKCNGGTGNVTLASSGGTGTLTYSGSATANLTAGTYNYTVTDANGCTATGTATINVAPTQITFTATPTQIKCNGGTGTVTLASSGGTGTLTYSGDATASLTAGNYNYTVTDANGCTATATATINAAPTQITFTATPTQIKCNGGTGSVTLASSGGTGTLTYSGSATANLTAGTYNYTVTDANGCTATATATINAAPTQITFTATPTQIKCNGGTGSVTLASSGGTGTLTYSGDATANLTAGTYNYTVTDANGCTATATATINAAPTQI</sequence>
<dbReference type="RefSeq" id="WP_317040164.1">
    <property type="nucleotide sequence ID" value="NZ_FNRD01000005.1"/>
</dbReference>
<dbReference type="EMBL" id="FNRD01000005">
    <property type="protein sequence ID" value="SEA49401.1"/>
    <property type="molecule type" value="Genomic_DNA"/>
</dbReference>
<feature type="chain" id="PRO_5011564406" description="PKD-like domain-containing protein" evidence="1">
    <location>
        <begin position="24"/>
        <end position="925"/>
    </location>
</feature>
<protein>
    <recommendedName>
        <fullName evidence="2">PKD-like domain-containing protein</fullName>
    </recommendedName>
</protein>
<feature type="non-terminal residue" evidence="3">
    <location>
        <position position="925"/>
    </location>
</feature>
<evidence type="ECO:0000256" key="1">
    <source>
        <dbReference type="SAM" id="SignalP"/>
    </source>
</evidence>
<accession>A0A1H4BMN9</accession>
<name>A0A1H4BMN9_9FLAO</name>
<evidence type="ECO:0000313" key="4">
    <source>
        <dbReference type="Proteomes" id="UP000198951"/>
    </source>
</evidence>
<organism evidence="3 4">
    <name type="scientific">Flavobacterium gillisiae</name>
    <dbReference type="NCBI Taxonomy" id="150146"/>
    <lineage>
        <taxon>Bacteria</taxon>
        <taxon>Pseudomonadati</taxon>
        <taxon>Bacteroidota</taxon>
        <taxon>Flavobacteriia</taxon>
        <taxon>Flavobacteriales</taxon>
        <taxon>Flavobacteriaceae</taxon>
        <taxon>Flavobacterium</taxon>
    </lineage>
</organism>
<reference evidence="4" key="1">
    <citation type="submission" date="2016-10" db="EMBL/GenBank/DDBJ databases">
        <authorList>
            <person name="Varghese N."/>
            <person name="Submissions S."/>
        </authorList>
    </citation>
    <scope>NUCLEOTIDE SEQUENCE [LARGE SCALE GENOMIC DNA]</scope>
    <source>
        <strain evidence="4">DSM 22376</strain>
    </source>
</reference>
<keyword evidence="4" id="KW-1185">Reference proteome</keyword>
<proteinExistence type="predicted"/>
<gene>
    <name evidence="3" type="ORF">SAMN05443667_1051</name>
</gene>
<dbReference type="InterPro" id="IPR013783">
    <property type="entry name" value="Ig-like_fold"/>
</dbReference>
<feature type="domain" description="PKD-like" evidence="2">
    <location>
        <begin position="350"/>
        <end position="438"/>
    </location>
</feature>
<dbReference type="InterPro" id="IPR045828">
    <property type="entry name" value="PKD_Bacteroidetes"/>
</dbReference>
<dbReference type="STRING" id="150146.SAMN05443667_1051"/>
<keyword evidence="1" id="KW-0732">Signal</keyword>
<feature type="signal peptide" evidence="1">
    <location>
        <begin position="1"/>
        <end position="23"/>
    </location>
</feature>
<dbReference type="Pfam" id="PF19406">
    <property type="entry name" value="PKD_5"/>
    <property type="match status" value="1"/>
</dbReference>
<dbReference type="AlphaFoldDB" id="A0A1H4BMN9"/>
<evidence type="ECO:0000259" key="2">
    <source>
        <dbReference type="Pfam" id="PF19406"/>
    </source>
</evidence>
<dbReference type="Proteomes" id="UP000198951">
    <property type="component" value="Unassembled WGS sequence"/>
</dbReference>
<dbReference type="Gene3D" id="2.60.40.10">
    <property type="entry name" value="Immunoglobulins"/>
    <property type="match status" value="1"/>
</dbReference>